<dbReference type="RefSeq" id="WP_072852474.1">
    <property type="nucleotide sequence ID" value="NZ_FQVI01000013.1"/>
</dbReference>
<evidence type="ECO:0000256" key="1">
    <source>
        <dbReference type="ARBA" id="ARBA00010688"/>
    </source>
</evidence>
<gene>
    <name evidence="7" type="ORF">SAMN02745158_02628</name>
</gene>
<evidence type="ECO:0000259" key="6">
    <source>
        <dbReference type="Pfam" id="PF00294"/>
    </source>
</evidence>
<keyword evidence="8" id="KW-1185">Reference proteome</keyword>
<dbReference type="AlphaFoldDB" id="A0A1M4Z3U0"/>
<dbReference type="SUPFAM" id="SSF53613">
    <property type="entry name" value="Ribokinase-like"/>
    <property type="match status" value="1"/>
</dbReference>
<dbReference type="InterPro" id="IPR011611">
    <property type="entry name" value="PfkB_dom"/>
</dbReference>
<dbReference type="PANTHER" id="PTHR43085:SF1">
    <property type="entry name" value="PSEUDOURIDINE KINASE-RELATED"/>
    <property type="match status" value="1"/>
</dbReference>
<keyword evidence="3" id="KW-0547">Nucleotide-binding</keyword>
<name>A0A1M4Z3U0_9CLOT</name>
<protein>
    <submittedName>
        <fullName evidence="7">Fructokinase</fullName>
    </submittedName>
</protein>
<dbReference type="PANTHER" id="PTHR43085">
    <property type="entry name" value="HEXOKINASE FAMILY MEMBER"/>
    <property type="match status" value="1"/>
</dbReference>
<dbReference type="Pfam" id="PF00294">
    <property type="entry name" value="PfkB"/>
    <property type="match status" value="1"/>
</dbReference>
<keyword evidence="2" id="KW-0808">Transferase</keyword>
<organism evidence="7 8">
    <name type="scientific">Lactonifactor longoviformis DSM 17459</name>
    <dbReference type="NCBI Taxonomy" id="1122155"/>
    <lineage>
        <taxon>Bacteria</taxon>
        <taxon>Bacillati</taxon>
        <taxon>Bacillota</taxon>
        <taxon>Clostridia</taxon>
        <taxon>Eubacteriales</taxon>
        <taxon>Clostridiaceae</taxon>
        <taxon>Lactonifactor</taxon>
    </lineage>
</organism>
<sequence>MYDVTALGELLIDFIQNGISDQGNPVFEANPGGAPCNVLSMLEKLGYKTAFIGKVGDDFFGKMLGGVIQETGISAEGLLYDKEVKTTLALVHHKEDGDRDFSFYRKPGADIMLRKEELPKDLIENCRIFHFGTLSLTDEPAAEATKTALSCAKEAKALISFDPNYRAPLWGSEEAAKEAVWYGIKNCDILKIADNEIQWLTGKSSYDEGIEEIRKYASPRLMNVTLGKEGSIGYCNEKKVYCKPFISDHTVDTTGAGDTFCACVLGYVLEHGLDHLDESRLEEMLSFANAAASIVTTRKGAIRAMPSREEVQALVQEQ</sequence>
<accession>A0A1M4Z3U0</accession>
<dbReference type="GO" id="GO:0016301">
    <property type="term" value="F:kinase activity"/>
    <property type="evidence" value="ECO:0007669"/>
    <property type="project" value="UniProtKB-KW"/>
</dbReference>
<proteinExistence type="inferred from homology"/>
<reference evidence="7 8" key="1">
    <citation type="submission" date="2016-11" db="EMBL/GenBank/DDBJ databases">
        <authorList>
            <person name="Jaros S."/>
            <person name="Januszkiewicz K."/>
            <person name="Wedrychowicz H."/>
        </authorList>
    </citation>
    <scope>NUCLEOTIDE SEQUENCE [LARGE SCALE GENOMIC DNA]</scope>
    <source>
        <strain evidence="7 8">DSM 17459</strain>
    </source>
</reference>
<dbReference type="InterPro" id="IPR050306">
    <property type="entry name" value="PfkB_Carbo_kinase"/>
</dbReference>
<keyword evidence="5" id="KW-0067">ATP-binding</keyword>
<dbReference type="Gene3D" id="3.40.1190.20">
    <property type="match status" value="1"/>
</dbReference>
<evidence type="ECO:0000256" key="3">
    <source>
        <dbReference type="ARBA" id="ARBA00022741"/>
    </source>
</evidence>
<evidence type="ECO:0000256" key="4">
    <source>
        <dbReference type="ARBA" id="ARBA00022777"/>
    </source>
</evidence>
<dbReference type="STRING" id="1122155.SAMN02745158_02628"/>
<dbReference type="OrthoDB" id="9813569at2"/>
<evidence type="ECO:0000313" key="8">
    <source>
        <dbReference type="Proteomes" id="UP000184245"/>
    </source>
</evidence>
<dbReference type="GO" id="GO:0005524">
    <property type="term" value="F:ATP binding"/>
    <property type="evidence" value="ECO:0007669"/>
    <property type="project" value="UniProtKB-KW"/>
</dbReference>
<comment type="similarity">
    <text evidence="1">Belongs to the carbohydrate kinase PfkB family.</text>
</comment>
<evidence type="ECO:0000256" key="5">
    <source>
        <dbReference type="ARBA" id="ARBA00022840"/>
    </source>
</evidence>
<evidence type="ECO:0000256" key="2">
    <source>
        <dbReference type="ARBA" id="ARBA00022679"/>
    </source>
</evidence>
<feature type="domain" description="Carbohydrate kinase PfkB" evidence="6">
    <location>
        <begin position="3"/>
        <end position="307"/>
    </location>
</feature>
<dbReference type="EMBL" id="FQVI01000013">
    <property type="protein sequence ID" value="SHF12680.1"/>
    <property type="molecule type" value="Genomic_DNA"/>
</dbReference>
<dbReference type="CDD" id="cd01167">
    <property type="entry name" value="bac_FRK"/>
    <property type="match status" value="1"/>
</dbReference>
<keyword evidence="4 7" id="KW-0418">Kinase</keyword>
<dbReference type="Proteomes" id="UP000184245">
    <property type="component" value="Unassembled WGS sequence"/>
</dbReference>
<dbReference type="InterPro" id="IPR029056">
    <property type="entry name" value="Ribokinase-like"/>
</dbReference>
<evidence type="ECO:0000313" key="7">
    <source>
        <dbReference type="EMBL" id="SHF12680.1"/>
    </source>
</evidence>